<proteinExistence type="predicted"/>
<organism evidence="2 3">
    <name type="scientific">Prunus persica</name>
    <name type="common">Peach</name>
    <name type="synonym">Amygdalus persica</name>
    <dbReference type="NCBI Taxonomy" id="3760"/>
    <lineage>
        <taxon>Eukaryota</taxon>
        <taxon>Viridiplantae</taxon>
        <taxon>Streptophyta</taxon>
        <taxon>Embryophyta</taxon>
        <taxon>Tracheophyta</taxon>
        <taxon>Spermatophyta</taxon>
        <taxon>Magnoliopsida</taxon>
        <taxon>eudicotyledons</taxon>
        <taxon>Gunneridae</taxon>
        <taxon>Pentapetalae</taxon>
        <taxon>rosids</taxon>
        <taxon>fabids</taxon>
        <taxon>Rosales</taxon>
        <taxon>Rosaceae</taxon>
        <taxon>Amygdaloideae</taxon>
        <taxon>Amygdaleae</taxon>
        <taxon>Prunus</taxon>
    </lineage>
</organism>
<dbReference type="EMBL" id="CM007652">
    <property type="protein sequence ID" value="ONI20182.1"/>
    <property type="molecule type" value="Genomic_DNA"/>
</dbReference>
<accession>A0A251Q8S4</accession>
<evidence type="ECO:0000313" key="2">
    <source>
        <dbReference type="EMBL" id="ONI20182.1"/>
    </source>
</evidence>
<evidence type="ECO:0000256" key="1">
    <source>
        <dbReference type="SAM" id="MobiDB-lite"/>
    </source>
</evidence>
<dbReference type="AlphaFoldDB" id="A0A251Q8S4"/>
<feature type="region of interest" description="Disordered" evidence="1">
    <location>
        <begin position="48"/>
        <end position="79"/>
    </location>
</feature>
<name>A0A251Q8S4_PRUPE</name>
<evidence type="ECO:0000313" key="3">
    <source>
        <dbReference type="Proteomes" id="UP000006882"/>
    </source>
</evidence>
<protein>
    <submittedName>
        <fullName evidence="2">Uncharacterized protein</fullName>
    </submittedName>
</protein>
<sequence>MGSECSINKRCYDISMSKRTRKSFHYSVPVPDANRTTCGEIIPALESFLDGNGGDQSSPSKSRVEDGDQDNDNRKSFKQLIDGDEKAKLIIKSGDQGSRARSSLGQHFTDEENHLQLVKKQQKAVSLQGVKLKKLVSRCAKVFRHLVKAESDPGLREPRQAVLRLTM</sequence>
<gene>
    <name evidence="2" type="ORF">PRUPE_2G001600</name>
</gene>
<keyword evidence="3" id="KW-1185">Reference proteome</keyword>
<dbReference type="OrthoDB" id="1928482at2759"/>
<reference evidence="2 3" key="1">
    <citation type="journal article" date="2013" name="Nat. Genet.">
        <title>The high-quality draft genome of peach (Prunus persica) identifies unique patterns of genetic diversity, domestication and genome evolution.</title>
        <authorList>
            <consortium name="International Peach Genome Initiative"/>
            <person name="Verde I."/>
            <person name="Abbott A.G."/>
            <person name="Scalabrin S."/>
            <person name="Jung S."/>
            <person name="Shu S."/>
            <person name="Marroni F."/>
            <person name="Zhebentyayeva T."/>
            <person name="Dettori M.T."/>
            <person name="Grimwood J."/>
            <person name="Cattonaro F."/>
            <person name="Zuccolo A."/>
            <person name="Rossini L."/>
            <person name="Jenkins J."/>
            <person name="Vendramin E."/>
            <person name="Meisel L.A."/>
            <person name="Decroocq V."/>
            <person name="Sosinski B."/>
            <person name="Prochnik S."/>
            <person name="Mitros T."/>
            <person name="Policriti A."/>
            <person name="Cipriani G."/>
            <person name="Dondini L."/>
            <person name="Ficklin S."/>
            <person name="Goodstein D.M."/>
            <person name="Xuan P."/>
            <person name="Del Fabbro C."/>
            <person name="Aramini V."/>
            <person name="Copetti D."/>
            <person name="Gonzalez S."/>
            <person name="Horner D.S."/>
            <person name="Falchi R."/>
            <person name="Lucas S."/>
            <person name="Mica E."/>
            <person name="Maldonado J."/>
            <person name="Lazzari B."/>
            <person name="Bielenberg D."/>
            <person name="Pirona R."/>
            <person name="Miculan M."/>
            <person name="Barakat A."/>
            <person name="Testolin R."/>
            <person name="Stella A."/>
            <person name="Tartarini S."/>
            <person name="Tonutti P."/>
            <person name="Arus P."/>
            <person name="Orellana A."/>
            <person name="Wells C."/>
            <person name="Main D."/>
            <person name="Vizzotto G."/>
            <person name="Silva H."/>
            <person name="Salamini F."/>
            <person name="Schmutz J."/>
            <person name="Morgante M."/>
            <person name="Rokhsar D.S."/>
        </authorList>
    </citation>
    <scope>NUCLEOTIDE SEQUENCE [LARGE SCALE GENOMIC DNA]</scope>
    <source>
        <strain evidence="3">cv. Nemared</strain>
    </source>
</reference>
<dbReference type="Proteomes" id="UP000006882">
    <property type="component" value="Chromosome G2"/>
</dbReference>
<dbReference type="Gramene" id="ONI20182">
    <property type="protein sequence ID" value="ONI20182"/>
    <property type="gene ID" value="PRUPE_2G001600"/>
</dbReference>
<feature type="compositionally biased region" description="Basic and acidic residues" evidence="1">
    <location>
        <begin position="62"/>
        <end position="79"/>
    </location>
</feature>